<dbReference type="SUPFAM" id="SSF53850">
    <property type="entry name" value="Periplasmic binding protein-like II"/>
    <property type="match status" value="1"/>
</dbReference>
<dbReference type="PANTHER" id="PTHR30570">
    <property type="entry name" value="PERIPLASMIC PHOSPHATE BINDING COMPONENT OF PHOSPHATE ABC TRANSPORTER"/>
    <property type="match status" value="1"/>
</dbReference>
<dbReference type="RefSeq" id="WP_054875614.1">
    <property type="nucleotide sequence ID" value="NZ_LKET01000033.1"/>
</dbReference>
<evidence type="ECO:0000313" key="11">
    <source>
        <dbReference type="EMBL" id="KPU43879.1"/>
    </source>
</evidence>
<dbReference type="AlphaFoldDB" id="A0A0P8W727"/>
<evidence type="ECO:0000256" key="6">
    <source>
        <dbReference type="ARBA" id="ARBA00022729"/>
    </source>
</evidence>
<dbReference type="PROSITE" id="PS51257">
    <property type="entry name" value="PROKAR_LIPOPROTEIN"/>
    <property type="match status" value="1"/>
</dbReference>
<protein>
    <submittedName>
        <fullName evidence="11">Phosphate-binding protein PstS 1</fullName>
    </submittedName>
</protein>
<comment type="similarity">
    <text evidence="3">Belongs to the PstS family.</text>
</comment>
<reference evidence="11 12" key="1">
    <citation type="submission" date="2015-09" db="EMBL/GenBank/DDBJ databases">
        <title>Genome sequence of Oxobacter pfennigii DSM 3222.</title>
        <authorList>
            <person name="Poehlein A."/>
            <person name="Bengelsdorf F.R."/>
            <person name="Schiel-Bengelsdorf B."/>
            <person name="Duerre P."/>
            <person name="Daniel R."/>
        </authorList>
    </citation>
    <scope>NUCLEOTIDE SEQUENCE [LARGE SCALE GENOMIC DNA]</scope>
    <source>
        <strain evidence="11 12">DSM 3222</strain>
    </source>
</reference>
<dbReference type="OrthoDB" id="9790048at2"/>
<keyword evidence="5" id="KW-0592">Phosphate transport</keyword>
<comment type="function">
    <text evidence="1">Part of the ABC transporter complex PstSACB involved in phosphate import.</text>
</comment>
<evidence type="ECO:0000256" key="9">
    <source>
        <dbReference type="SAM" id="SignalP"/>
    </source>
</evidence>
<proteinExistence type="inferred from homology"/>
<evidence type="ECO:0000256" key="3">
    <source>
        <dbReference type="ARBA" id="ARBA00008725"/>
    </source>
</evidence>
<feature type="chain" id="PRO_5039102367" evidence="9">
    <location>
        <begin position="26"/>
        <end position="653"/>
    </location>
</feature>
<dbReference type="Gene3D" id="3.40.190.10">
    <property type="entry name" value="Periplasmic binding protein-like II"/>
    <property type="match status" value="2"/>
</dbReference>
<feature type="domain" description="PBP" evidence="10">
    <location>
        <begin position="96"/>
        <end position="295"/>
    </location>
</feature>
<dbReference type="STRING" id="36849.OXPF_25840"/>
<dbReference type="GO" id="GO:0005886">
    <property type="term" value="C:plasma membrane"/>
    <property type="evidence" value="ECO:0007669"/>
    <property type="project" value="UniProtKB-SubCell"/>
</dbReference>
<name>A0A0P8W727_9CLOT</name>
<comment type="caution">
    <text evidence="11">The sequence shown here is derived from an EMBL/GenBank/DDBJ whole genome shotgun (WGS) entry which is preliminary data.</text>
</comment>
<evidence type="ECO:0000256" key="5">
    <source>
        <dbReference type="ARBA" id="ARBA00022592"/>
    </source>
</evidence>
<organism evidence="11 12">
    <name type="scientific">Oxobacter pfennigii</name>
    <dbReference type="NCBI Taxonomy" id="36849"/>
    <lineage>
        <taxon>Bacteria</taxon>
        <taxon>Bacillati</taxon>
        <taxon>Bacillota</taxon>
        <taxon>Clostridia</taxon>
        <taxon>Eubacteriales</taxon>
        <taxon>Clostridiaceae</taxon>
        <taxon>Oxobacter</taxon>
    </lineage>
</organism>
<dbReference type="PANTHER" id="PTHR30570:SF1">
    <property type="entry name" value="PHOSPHATE-BINDING PROTEIN PSTS"/>
    <property type="match status" value="1"/>
</dbReference>
<gene>
    <name evidence="11" type="primary">pstS1_4</name>
    <name evidence="11" type="ORF">OXPF_25840</name>
</gene>
<accession>A0A0P8W727</accession>
<dbReference type="InterPro" id="IPR050811">
    <property type="entry name" value="Phosphate_ABC_transporter"/>
</dbReference>
<keyword evidence="7" id="KW-0564">Palmitate</keyword>
<dbReference type="GO" id="GO:0006817">
    <property type="term" value="P:phosphate ion transport"/>
    <property type="evidence" value="ECO:0007669"/>
    <property type="project" value="UniProtKB-KW"/>
</dbReference>
<evidence type="ECO:0000313" key="12">
    <source>
        <dbReference type="Proteomes" id="UP000050326"/>
    </source>
</evidence>
<evidence type="ECO:0000259" key="10">
    <source>
        <dbReference type="Pfam" id="PF12849"/>
    </source>
</evidence>
<evidence type="ECO:0000256" key="7">
    <source>
        <dbReference type="ARBA" id="ARBA00023139"/>
    </source>
</evidence>
<evidence type="ECO:0000256" key="4">
    <source>
        <dbReference type="ARBA" id="ARBA00011529"/>
    </source>
</evidence>
<evidence type="ECO:0000256" key="2">
    <source>
        <dbReference type="ARBA" id="ARBA00004193"/>
    </source>
</evidence>
<evidence type="ECO:0000256" key="8">
    <source>
        <dbReference type="ARBA" id="ARBA00023288"/>
    </source>
</evidence>
<evidence type="ECO:0000256" key="1">
    <source>
        <dbReference type="ARBA" id="ARBA00002841"/>
    </source>
</evidence>
<keyword evidence="12" id="KW-1185">Reference proteome</keyword>
<dbReference type="EMBL" id="LKET01000033">
    <property type="protein sequence ID" value="KPU43879.1"/>
    <property type="molecule type" value="Genomic_DNA"/>
</dbReference>
<feature type="signal peptide" evidence="9">
    <location>
        <begin position="1"/>
        <end position="25"/>
    </location>
</feature>
<dbReference type="Proteomes" id="UP000050326">
    <property type="component" value="Unassembled WGS sequence"/>
</dbReference>
<sequence length="653" mass="72645">MNKHIVILFAAVCAAILLTSCKDNVVPVEKEPPVSVTAPHEPSVPPAGLADELSGLWARIDGSTATIPLTTALHGLFSGIGSPPTHYTTANAYYNLFHGSSDLIFVTYPSEKELSEAHNLGIELDVIPIAKDALVFLANIENPVDGLSLEQLRNIYTGKITGWKALGGLDENIVPYQRTQGSGSQTLLLKLVMDGLEPMDPPSEWLAESMGALVEVVSSYDNAREAIGYSMFYYVNNMYGNSRFKLLEVDGVKPSRDTITRGEYPLEDYYYAVLRKDMPAGSPARKLIDWLLTDEGQAVAARAGYIPLRPLANIFPDESIDPVYLGDVDNSSGTGGTELKHPDAIEEVVINGVRKPLSDIFYDGFNYIRYINSEITSWMNSPKSAHFGNPPAAENAKRSFTGIPNNYPSYELVDYSENNRYLHINLPESNPFFNDRMTFSIRLTSDISPYGIGIDDFSVIYRYDRRILPNVDLFTLNAKLPQSPEVAERINSQLKAWTGGFPGDDGKAGLLDMFVRWYASGWVAEHSGYTYRLQPVYGRWGDYLSVSYPLQTYDGPSAHMPTLYTICFDINTGEAVNLAKHLPNDIPYSKAMVLDSITKFEQGSYPEQLSYENYVPAKRSVITSAWIWGNSLGLYVTEPDGRKLQVYIYDWES</sequence>
<keyword evidence="8" id="KW-0449">Lipoprotein</keyword>
<dbReference type="Pfam" id="PF12849">
    <property type="entry name" value="PBP_like_2"/>
    <property type="match status" value="1"/>
</dbReference>
<dbReference type="InterPro" id="IPR024370">
    <property type="entry name" value="PBP_domain"/>
</dbReference>
<comment type="subcellular location">
    <subcellularLocation>
        <location evidence="2">Cell membrane</location>
        <topology evidence="2">Lipid-anchor</topology>
    </subcellularLocation>
</comment>
<comment type="subunit">
    <text evidence="4">The complex is composed of two ATP-binding proteins (PstB), two transmembrane proteins (PstC and PstA) and a solute-binding protein (PstS).</text>
</comment>
<keyword evidence="5" id="KW-0813">Transport</keyword>
<keyword evidence="6 9" id="KW-0732">Signal</keyword>